<dbReference type="OrthoDB" id="19020at2157"/>
<dbReference type="AlphaFoldDB" id="A0A7D5TW85"/>
<dbReference type="CDD" id="cd08556">
    <property type="entry name" value="GDPD"/>
    <property type="match status" value="1"/>
</dbReference>
<dbReference type="PANTHER" id="PTHR46211">
    <property type="entry name" value="GLYCEROPHOSPHORYL DIESTER PHOSPHODIESTERASE"/>
    <property type="match status" value="1"/>
</dbReference>
<gene>
    <name evidence="2" type="ORF">HZS54_24415</name>
</gene>
<dbReference type="GO" id="GO:0006629">
    <property type="term" value="P:lipid metabolic process"/>
    <property type="evidence" value="ECO:0007669"/>
    <property type="project" value="InterPro"/>
</dbReference>
<accession>A0A7D5TW85</accession>
<feature type="domain" description="GP-PDE" evidence="1">
    <location>
        <begin position="1"/>
        <end position="241"/>
    </location>
</feature>
<dbReference type="Proteomes" id="UP000509346">
    <property type="component" value="Chromosome"/>
</dbReference>
<dbReference type="RefSeq" id="WP_179919672.1">
    <property type="nucleotide sequence ID" value="NZ_CP058909.1"/>
</dbReference>
<reference evidence="2 3" key="1">
    <citation type="submission" date="2020-07" db="EMBL/GenBank/DDBJ databases">
        <title>Halosimplex litoreum sp. nov. and Halosimplex rubrum sp. nov., isolated from different salt environments.</title>
        <authorList>
            <person name="Cui H."/>
        </authorList>
    </citation>
    <scope>NUCLEOTIDE SEQUENCE [LARGE SCALE GENOMIC DNA]</scope>
    <source>
        <strain evidence="2 3">R2</strain>
    </source>
</reference>
<dbReference type="EMBL" id="CP058909">
    <property type="protein sequence ID" value="QLH84592.1"/>
    <property type="molecule type" value="Genomic_DNA"/>
</dbReference>
<dbReference type="InterPro" id="IPR017946">
    <property type="entry name" value="PLC-like_Pdiesterase_TIM-brl"/>
</dbReference>
<keyword evidence="3" id="KW-1185">Reference proteome</keyword>
<dbReference type="GO" id="GO:0008081">
    <property type="term" value="F:phosphoric diester hydrolase activity"/>
    <property type="evidence" value="ECO:0007669"/>
    <property type="project" value="InterPro"/>
</dbReference>
<dbReference type="InterPro" id="IPR030395">
    <property type="entry name" value="GP_PDE_dom"/>
</dbReference>
<evidence type="ECO:0000313" key="3">
    <source>
        <dbReference type="Proteomes" id="UP000509346"/>
    </source>
</evidence>
<dbReference type="Gene3D" id="3.20.20.190">
    <property type="entry name" value="Phosphatidylinositol (PI) phosphodiesterase"/>
    <property type="match status" value="1"/>
</dbReference>
<name>A0A7D5TW85_9EURY</name>
<dbReference type="SUPFAM" id="SSF51695">
    <property type="entry name" value="PLC-like phosphodiesterases"/>
    <property type="match status" value="1"/>
</dbReference>
<dbReference type="Pfam" id="PF03009">
    <property type="entry name" value="GDPD"/>
    <property type="match status" value="1"/>
</dbReference>
<organism evidence="2 3">
    <name type="scientific">Halosimplex pelagicum</name>
    <dbReference type="NCBI Taxonomy" id="869886"/>
    <lineage>
        <taxon>Archaea</taxon>
        <taxon>Methanobacteriati</taxon>
        <taxon>Methanobacteriota</taxon>
        <taxon>Stenosarchaea group</taxon>
        <taxon>Halobacteria</taxon>
        <taxon>Halobacteriales</taxon>
        <taxon>Haloarculaceae</taxon>
        <taxon>Halosimplex</taxon>
    </lineage>
</organism>
<evidence type="ECO:0000259" key="1">
    <source>
        <dbReference type="PROSITE" id="PS51704"/>
    </source>
</evidence>
<evidence type="ECO:0000313" key="2">
    <source>
        <dbReference type="EMBL" id="QLH84592.1"/>
    </source>
</evidence>
<dbReference type="PROSITE" id="PS51704">
    <property type="entry name" value="GP_PDE"/>
    <property type="match status" value="1"/>
</dbReference>
<dbReference type="KEGG" id="hpel:HZS54_24415"/>
<sequence>MELVAHRGCPDHGPENTARAVAAAAARLPAVEVDLRRCGSGELVAAHDERVDGFTDGTGRVADLDLAAVRDLRVDGSDEPVATFAEILDAVPAGVTLQVELKEPGLWRDVRAALAADDRSNVRLSSFSAPALAEIARSEWEPETGLLFGDHPVANLDLAAALDCANVHPHARLCLDPGGRALVERAHDAGFGVYAWGLDAAAGDRADPAADDPENRAATVRALADRGVDGVTTDTWDLPQP</sequence>
<dbReference type="GeneID" id="56085806"/>
<proteinExistence type="predicted"/>
<dbReference type="PANTHER" id="PTHR46211:SF14">
    <property type="entry name" value="GLYCEROPHOSPHODIESTER PHOSPHODIESTERASE"/>
    <property type="match status" value="1"/>
</dbReference>
<protein>
    <submittedName>
        <fullName evidence="2">Glycerophosphodiester phosphodiesterase</fullName>
    </submittedName>
</protein>